<dbReference type="Pfam" id="PF00583">
    <property type="entry name" value="Acetyltransf_1"/>
    <property type="match status" value="1"/>
</dbReference>
<name>A0A917F5S3_9HYPH</name>
<evidence type="ECO:0000256" key="1">
    <source>
        <dbReference type="ARBA" id="ARBA00022679"/>
    </source>
</evidence>
<keyword evidence="2" id="KW-0012">Acyltransferase</keyword>
<protein>
    <submittedName>
        <fullName evidence="4">Acetyltransferase</fullName>
    </submittedName>
</protein>
<feature type="domain" description="N-acetyltransferase" evidence="3">
    <location>
        <begin position="4"/>
        <end position="162"/>
    </location>
</feature>
<dbReference type="PROSITE" id="PS51186">
    <property type="entry name" value="GNAT"/>
    <property type="match status" value="1"/>
</dbReference>
<dbReference type="InterPro" id="IPR016181">
    <property type="entry name" value="Acyl_CoA_acyltransferase"/>
</dbReference>
<dbReference type="InterPro" id="IPR050832">
    <property type="entry name" value="Bact_Acetyltransf"/>
</dbReference>
<dbReference type="EMBL" id="BMCT01000001">
    <property type="protein sequence ID" value="GGF49516.1"/>
    <property type="molecule type" value="Genomic_DNA"/>
</dbReference>
<evidence type="ECO:0000313" key="5">
    <source>
        <dbReference type="Proteomes" id="UP000606044"/>
    </source>
</evidence>
<organism evidence="4 5">
    <name type="scientific">Azorhizobium oxalatiphilum</name>
    <dbReference type="NCBI Taxonomy" id="980631"/>
    <lineage>
        <taxon>Bacteria</taxon>
        <taxon>Pseudomonadati</taxon>
        <taxon>Pseudomonadota</taxon>
        <taxon>Alphaproteobacteria</taxon>
        <taxon>Hyphomicrobiales</taxon>
        <taxon>Xanthobacteraceae</taxon>
        <taxon>Azorhizobium</taxon>
    </lineage>
</organism>
<proteinExistence type="predicted"/>
<dbReference type="GO" id="GO:0016747">
    <property type="term" value="F:acyltransferase activity, transferring groups other than amino-acyl groups"/>
    <property type="evidence" value="ECO:0007669"/>
    <property type="project" value="InterPro"/>
</dbReference>
<evidence type="ECO:0000313" key="4">
    <source>
        <dbReference type="EMBL" id="GGF49516.1"/>
    </source>
</evidence>
<dbReference type="SUPFAM" id="SSF55729">
    <property type="entry name" value="Acyl-CoA N-acyltransferases (Nat)"/>
    <property type="match status" value="1"/>
</dbReference>
<dbReference type="AlphaFoldDB" id="A0A917F5S3"/>
<gene>
    <name evidence="4" type="ORF">GCM10007301_05950</name>
</gene>
<reference evidence="4" key="2">
    <citation type="submission" date="2020-09" db="EMBL/GenBank/DDBJ databases">
        <authorList>
            <person name="Sun Q."/>
            <person name="Sedlacek I."/>
        </authorList>
    </citation>
    <scope>NUCLEOTIDE SEQUENCE</scope>
    <source>
        <strain evidence="4">CCM 7897</strain>
    </source>
</reference>
<comment type="caution">
    <text evidence="4">The sequence shown here is derived from an EMBL/GenBank/DDBJ whole genome shotgun (WGS) entry which is preliminary data.</text>
</comment>
<dbReference type="Proteomes" id="UP000606044">
    <property type="component" value="Unassembled WGS sequence"/>
</dbReference>
<dbReference type="Gene3D" id="3.40.630.30">
    <property type="match status" value="1"/>
</dbReference>
<accession>A0A917F5S3</accession>
<sequence>MSALSIRPATEEDLTAVMALYAQPGMDDGKVLPLEEAKALFARFARYPDYVLYVAEDAGEVVGTFALLVMDNLGHLGAPSAIVEDVVVSPTRQGGGVGGVMMRFAMRKAAGKGCYKLVLSSNAKRVKAHQFYENLGFRRHGVSLHVDLSPEGEAIPPAAPLEAAQ</sequence>
<reference evidence="4" key="1">
    <citation type="journal article" date="2014" name="Int. J. Syst. Evol. Microbiol.">
        <title>Complete genome sequence of Corynebacterium casei LMG S-19264T (=DSM 44701T), isolated from a smear-ripened cheese.</title>
        <authorList>
            <consortium name="US DOE Joint Genome Institute (JGI-PGF)"/>
            <person name="Walter F."/>
            <person name="Albersmeier A."/>
            <person name="Kalinowski J."/>
            <person name="Ruckert C."/>
        </authorList>
    </citation>
    <scope>NUCLEOTIDE SEQUENCE</scope>
    <source>
        <strain evidence="4">CCM 7897</strain>
    </source>
</reference>
<dbReference type="RefSeq" id="WP_188575252.1">
    <property type="nucleotide sequence ID" value="NZ_BMCT01000001.1"/>
</dbReference>
<dbReference type="PANTHER" id="PTHR43877:SF1">
    <property type="entry name" value="ACETYLTRANSFERASE"/>
    <property type="match status" value="1"/>
</dbReference>
<evidence type="ECO:0000259" key="3">
    <source>
        <dbReference type="PROSITE" id="PS51186"/>
    </source>
</evidence>
<evidence type="ECO:0000256" key="2">
    <source>
        <dbReference type="ARBA" id="ARBA00023315"/>
    </source>
</evidence>
<dbReference type="InterPro" id="IPR000182">
    <property type="entry name" value="GNAT_dom"/>
</dbReference>
<keyword evidence="5" id="KW-1185">Reference proteome</keyword>
<keyword evidence="1" id="KW-0808">Transferase</keyword>
<dbReference type="PANTHER" id="PTHR43877">
    <property type="entry name" value="AMINOALKYLPHOSPHONATE N-ACETYLTRANSFERASE-RELATED-RELATED"/>
    <property type="match status" value="1"/>
</dbReference>